<reference evidence="2" key="1">
    <citation type="submission" date="2023-01" db="EMBL/GenBank/DDBJ databases">
        <title>The chitinases involved in constricting ring structure development in the nematode-trapping fungus Drechslerella dactyloides.</title>
        <authorList>
            <person name="Wang R."/>
            <person name="Zhang L."/>
            <person name="Tang P."/>
            <person name="Li S."/>
            <person name="Liang L."/>
        </authorList>
    </citation>
    <scope>NUCLEOTIDE SEQUENCE</scope>
    <source>
        <strain evidence="2">YMF1.00031</strain>
    </source>
</reference>
<evidence type="ECO:0000313" key="2">
    <source>
        <dbReference type="EMBL" id="KAJ6260161.1"/>
    </source>
</evidence>
<comment type="caution">
    <text evidence="2">The sequence shown here is derived from an EMBL/GenBank/DDBJ whole genome shotgun (WGS) entry which is preliminary data.</text>
</comment>
<sequence length="167" mass="18953">MSFVVAAMMMAVEVCGAEEEWSNRCREVFRSLDGVFYWLGSVEDMANQLLLARSDDSMRCVGKRWAGNFVKRCPELQTRLSRKYDYQRVKCEDPVLISKWFQLIKAVKTKYGIADNDIYNFDKTGFTMGIISTTTVVTGAETCDKAKLAQPRNHKWVTIIQGIGAEG</sequence>
<gene>
    <name evidence="2" type="ORF">Dda_4384</name>
</gene>
<organism evidence="2 3">
    <name type="scientific">Drechslerella dactyloides</name>
    <name type="common">Nematode-trapping fungus</name>
    <name type="synonym">Arthrobotrys dactyloides</name>
    <dbReference type="NCBI Taxonomy" id="74499"/>
    <lineage>
        <taxon>Eukaryota</taxon>
        <taxon>Fungi</taxon>
        <taxon>Dikarya</taxon>
        <taxon>Ascomycota</taxon>
        <taxon>Pezizomycotina</taxon>
        <taxon>Orbiliomycetes</taxon>
        <taxon>Orbiliales</taxon>
        <taxon>Orbiliaceae</taxon>
        <taxon>Drechslerella</taxon>
    </lineage>
</organism>
<dbReference type="EMBL" id="JAQGDS010000005">
    <property type="protein sequence ID" value="KAJ6260161.1"/>
    <property type="molecule type" value="Genomic_DNA"/>
</dbReference>
<proteinExistence type="predicted"/>
<name>A0AAD6J111_DREDA</name>
<feature type="chain" id="PRO_5041901689" evidence="1">
    <location>
        <begin position="18"/>
        <end position="167"/>
    </location>
</feature>
<evidence type="ECO:0000313" key="3">
    <source>
        <dbReference type="Proteomes" id="UP001221413"/>
    </source>
</evidence>
<accession>A0AAD6J111</accession>
<protein>
    <submittedName>
        <fullName evidence="2">Uncharacterized protein</fullName>
    </submittedName>
</protein>
<feature type="signal peptide" evidence="1">
    <location>
        <begin position="1"/>
        <end position="17"/>
    </location>
</feature>
<keyword evidence="3" id="KW-1185">Reference proteome</keyword>
<dbReference type="Proteomes" id="UP001221413">
    <property type="component" value="Unassembled WGS sequence"/>
</dbReference>
<dbReference type="AlphaFoldDB" id="A0AAD6J111"/>
<evidence type="ECO:0000256" key="1">
    <source>
        <dbReference type="SAM" id="SignalP"/>
    </source>
</evidence>
<keyword evidence="1" id="KW-0732">Signal</keyword>